<dbReference type="PANTHER" id="PTHR22803">
    <property type="entry name" value="MANNOSE, PHOSPHOLIPASE, LECTIN RECEPTOR RELATED"/>
    <property type="match status" value="1"/>
</dbReference>
<feature type="chain" id="PRO_5038045715" evidence="1">
    <location>
        <begin position="17"/>
        <end position="281"/>
    </location>
</feature>
<feature type="domain" description="C-type lectin" evidence="2">
    <location>
        <begin position="25"/>
        <end position="141"/>
    </location>
</feature>
<feature type="signal peptide" evidence="1">
    <location>
        <begin position="1"/>
        <end position="16"/>
    </location>
</feature>
<proteinExistence type="predicted"/>
<organism evidence="3 4">
    <name type="scientific">Panagrolaimus davidi</name>
    <dbReference type="NCBI Taxonomy" id="227884"/>
    <lineage>
        <taxon>Eukaryota</taxon>
        <taxon>Metazoa</taxon>
        <taxon>Ecdysozoa</taxon>
        <taxon>Nematoda</taxon>
        <taxon>Chromadorea</taxon>
        <taxon>Rhabditida</taxon>
        <taxon>Tylenchina</taxon>
        <taxon>Panagrolaimomorpha</taxon>
        <taxon>Panagrolaimoidea</taxon>
        <taxon>Panagrolaimidae</taxon>
        <taxon>Panagrolaimus</taxon>
    </lineage>
</organism>
<evidence type="ECO:0000313" key="3">
    <source>
        <dbReference type="Proteomes" id="UP000887578"/>
    </source>
</evidence>
<dbReference type="Gene3D" id="3.10.100.10">
    <property type="entry name" value="Mannose-Binding Protein A, subunit A"/>
    <property type="match status" value="2"/>
</dbReference>
<evidence type="ECO:0000313" key="4">
    <source>
        <dbReference type="WBParaSite" id="PDA_v2.g9993.t1"/>
    </source>
</evidence>
<protein>
    <submittedName>
        <fullName evidence="4">C-type lectin domain-containing protein</fullName>
    </submittedName>
</protein>
<accession>A0A914RE91</accession>
<feature type="domain" description="C-type lectin" evidence="2">
    <location>
        <begin position="163"/>
        <end position="275"/>
    </location>
</feature>
<dbReference type="InterPro" id="IPR001304">
    <property type="entry name" value="C-type_lectin-like"/>
</dbReference>
<dbReference type="SUPFAM" id="SSF56436">
    <property type="entry name" value="C-type lectin-like"/>
    <property type="match status" value="2"/>
</dbReference>
<keyword evidence="1" id="KW-0732">Signal</keyword>
<sequence length="281" mass="31843">MLFVLLLLTFFVGINATCPNGSVEWKSECYFFQNDKLAFVKAEEACNSLGGHLVSIHDGFTNAFVAQTAALQFHDSTVTDFWLGGTDMITGNWTWMDGTNFTFSQLSQTKNLTGQDCLVQAISGGKWNAQDCFKEKPYVCAISATPTNPPFVDCGYLWVYFELTGYCYGGSPGYLLNTWQDAETYCQQKGGHLASVHSAQEMAFLHTLVDMKWSWYWIGMYSVDRENTWQWTDGTKVDYINWQTRHPTWNTTSCVVADNTFIDSACTAKYQPMCKRKPQKL</sequence>
<dbReference type="SMART" id="SM00034">
    <property type="entry name" value="CLECT"/>
    <property type="match status" value="2"/>
</dbReference>
<reference evidence="4" key="1">
    <citation type="submission" date="2022-11" db="UniProtKB">
        <authorList>
            <consortium name="WormBaseParasite"/>
        </authorList>
    </citation>
    <scope>IDENTIFICATION</scope>
</reference>
<evidence type="ECO:0000256" key="1">
    <source>
        <dbReference type="SAM" id="SignalP"/>
    </source>
</evidence>
<keyword evidence="3" id="KW-1185">Reference proteome</keyword>
<dbReference type="Pfam" id="PF00059">
    <property type="entry name" value="Lectin_C"/>
    <property type="match status" value="2"/>
</dbReference>
<evidence type="ECO:0000259" key="2">
    <source>
        <dbReference type="PROSITE" id="PS50041"/>
    </source>
</evidence>
<dbReference type="InterPro" id="IPR050111">
    <property type="entry name" value="C-type_lectin/snaclec_domain"/>
</dbReference>
<dbReference type="InterPro" id="IPR016186">
    <property type="entry name" value="C-type_lectin-like/link_sf"/>
</dbReference>
<dbReference type="AlphaFoldDB" id="A0A914RE91"/>
<dbReference type="PROSITE" id="PS50041">
    <property type="entry name" value="C_TYPE_LECTIN_2"/>
    <property type="match status" value="2"/>
</dbReference>
<dbReference type="CDD" id="cd00037">
    <property type="entry name" value="CLECT"/>
    <property type="match status" value="2"/>
</dbReference>
<dbReference type="InterPro" id="IPR016187">
    <property type="entry name" value="CTDL_fold"/>
</dbReference>
<name>A0A914RE91_9BILA</name>
<dbReference type="WBParaSite" id="PDA_v2.g9993.t1">
    <property type="protein sequence ID" value="PDA_v2.g9993.t1"/>
    <property type="gene ID" value="PDA_v2.g9993"/>
</dbReference>
<dbReference type="Proteomes" id="UP000887578">
    <property type="component" value="Unplaced"/>
</dbReference>